<dbReference type="STRING" id="197461.A3843_01995"/>
<evidence type="ECO:0000313" key="2">
    <source>
        <dbReference type="EMBL" id="OKL45729.1"/>
    </source>
</evidence>
<dbReference type="SUPFAM" id="SSF51445">
    <property type="entry name" value="(Trans)glycosidases"/>
    <property type="match status" value="1"/>
</dbReference>
<feature type="domain" description="Rv2525c-like glycoside hydrolase-like" evidence="1">
    <location>
        <begin position="18"/>
        <end position="181"/>
    </location>
</feature>
<evidence type="ECO:0000313" key="3">
    <source>
        <dbReference type="Proteomes" id="UP000185783"/>
    </source>
</evidence>
<dbReference type="InterPro" id="IPR015020">
    <property type="entry name" value="Rv2525c-like_Glyco_Hydro-like"/>
</dbReference>
<proteinExistence type="predicted"/>
<dbReference type="InterPro" id="IPR017853">
    <property type="entry name" value="GH"/>
</dbReference>
<evidence type="ECO:0000259" key="1">
    <source>
        <dbReference type="Pfam" id="PF08924"/>
    </source>
</evidence>
<dbReference type="Pfam" id="PF08924">
    <property type="entry name" value="Rv2525c_GlyHyd-like"/>
    <property type="match status" value="1"/>
</dbReference>
<keyword evidence="3" id="KW-1185">Reference proteome</keyword>
<dbReference type="Proteomes" id="UP000185783">
    <property type="component" value="Unassembled WGS sequence"/>
</dbReference>
<dbReference type="EMBL" id="LVVZ01000004">
    <property type="protein sequence ID" value="OKL45729.1"/>
    <property type="molecule type" value="Genomic_DNA"/>
</dbReference>
<organism evidence="2 3">
    <name type="scientific">Pseudovibrio exalbescens</name>
    <dbReference type="NCBI Taxonomy" id="197461"/>
    <lineage>
        <taxon>Bacteria</taxon>
        <taxon>Pseudomonadati</taxon>
        <taxon>Pseudomonadota</taxon>
        <taxon>Alphaproteobacteria</taxon>
        <taxon>Hyphomicrobiales</taxon>
        <taxon>Stappiaceae</taxon>
        <taxon>Pseudovibrio</taxon>
    </lineage>
</organism>
<dbReference type="Gene3D" id="3.20.20.80">
    <property type="entry name" value="Glycosidases"/>
    <property type="match status" value="1"/>
</dbReference>
<dbReference type="RefSeq" id="WP_051269727.1">
    <property type="nucleotide sequence ID" value="NZ_LVVZ01000004.1"/>
</dbReference>
<protein>
    <recommendedName>
        <fullName evidence="1">Rv2525c-like glycoside hydrolase-like domain-containing protein</fullName>
    </recommendedName>
</protein>
<comment type="caution">
    <text evidence="2">The sequence shown here is derived from an EMBL/GenBank/DDBJ whole genome shotgun (WGS) entry which is preliminary data.</text>
</comment>
<gene>
    <name evidence="2" type="ORF">A3843_01995</name>
</gene>
<sequence length="216" mass="24305">MTERFAIDTTTDLSQPAAWYTKHNIVAVGRYLSKSSWKRIDRSEAENILSMGLDIFTVYQDAQNQPADFNATLGTENAQLARQQAATLVGQPPHTAIYFAVDYDASEDDYVNRIRPYFQAVNKALAEKDALPVYRPGVYGSGLICQNLLDDQLVAFAWLSESTGYRDHQQFYESYNWNLAQFRPQGTNSFDGNRINPYKPDFGGFGHLVPVVQTAA</sequence>
<dbReference type="AlphaFoldDB" id="A0A1U7JLX9"/>
<name>A0A1U7JLX9_9HYPH</name>
<reference evidence="2 3" key="1">
    <citation type="submission" date="2016-03" db="EMBL/GenBank/DDBJ databases">
        <title>Genome sequence of Nesiotobacter sp. nov., a moderately halophilic alphaproteobacterium isolated from the Yellow Sea, China.</title>
        <authorList>
            <person name="Zhang G."/>
            <person name="Zhang R."/>
        </authorList>
    </citation>
    <scope>NUCLEOTIDE SEQUENCE [LARGE SCALE GENOMIC DNA]</scope>
    <source>
        <strain evidence="2 3">WB1-6</strain>
    </source>
</reference>
<accession>A0A1U7JLX9</accession>